<proteinExistence type="predicted"/>
<keyword evidence="1" id="KW-0472">Membrane</keyword>
<accession>V9ET73</accession>
<feature type="transmembrane region" description="Helical" evidence="1">
    <location>
        <begin position="427"/>
        <end position="454"/>
    </location>
</feature>
<dbReference type="AlphaFoldDB" id="V9ET73"/>
<keyword evidence="1" id="KW-1133">Transmembrane helix</keyword>
<dbReference type="Proteomes" id="UP000018721">
    <property type="component" value="Unassembled WGS sequence"/>
</dbReference>
<evidence type="ECO:0000313" key="2">
    <source>
        <dbReference type="EMBL" id="ETI42051.1"/>
    </source>
</evidence>
<feature type="transmembrane region" description="Helical" evidence="1">
    <location>
        <begin position="117"/>
        <end position="136"/>
    </location>
</feature>
<feature type="transmembrane region" description="Helical" evidence="1">
    <location>
        <begin position="262"/>
        <end position="280"/>
    </location>
</feature>
<evidence type="ECO:0008006" key="4">
    <source>
        <dbReference type="Google" id="ProtNLM"/>
    </source>
</evidence>
<protein>
    <recommendedName>
        <fullName evidence="4">Transmembrane protein</fullName>
    </recommendedName>
</protein>
<keyword evidence="1" id="KW-0812">Transmembrane</keyword>
<dbReference type="EMBL" id="ANIZ01002159">
    <property type="protein sequence ID" value="ETI42051.1"/>
    <property type="molecule type" value="Genomic_DNA"/>
</dbReference>
<organism evidence="2 3">
    <name type="scientific">Phytophthora nicotianae P1569</name>
    <dbReference type="NCBI Taxonomy" id="1317065"/>
    <lineage>
        <taxon>Eukaryota</taxon>
        <taxon>Sar</taxon>
        <taxon>Stramenopiles</taxon>
        <taxon>Oomycota</taxon>
        <taxon>Peronosporomycetes</taxon>
        <taxon>Peronosporales</taxon>
        <taxon>Peronosporaceae</taxon>
        <taxon>Phytophthora</taxon>
    </lineage>
</organism>
<dbReference type="eggNOG" id="ENOG502RRWW">
    <property type="taxonomic scope" value="Eukaryota"/>
</dbReference>
<sequence length="567" mass="64662">MPSPQQRFMKAWERTQVELHGSYSTDRMLALAKYTRETSWSHIITVLLVSPLPCLVITVLSDVIPLDGPSGGIKANKMFQIRQYYSYVVMSFLCAQQFRTSVRALPYPNWRVWRNTIVVAGLTVAVLHGLALWIGFPVPFSIVIAMPAWVVIITISMAIEWLRLIQQNPETGTMVFNTIKVWLVEVLLVVTYPPYYYVFTTLSKTGQMFFASLLPVIKLIMRNIFTLTVVHLSDEMPEVVVFNSEVFNALFVSYCMQNSPSFGTTLMVTAALLLQLGMSLRDVNDAVHRMDKVGRQLAHEDVYNDPSIATPKSSVGAHVLTCLERAEKMLLEQRDALQESKVKTVSVRSSITQRDKISQAEKGGEGKELLKSDSIEKTFKFEERGTIKPYSGARIQPTPEEAEKHTARGVKEITATSLQYVLEVRRLLYLTEFLVLINYVGVFIPLVFSIYMGLMYRLPNRTYYAQLADLTEHELDQALKNVMFNCALKILALGLLCSLLQYRLRFSAIHQLAFVMEKQWPGVQTKICFWVFYNVQASLQHHGFDYTFKFAWLHEDSMADASNTTRF</sequence>
<feature type="transmembrane region" description="Helical" evidence="1">
    <location>
        <begin position="43"/>
        <end position="64"/>
    </location>
</feature>
<comment type="caution">
    <text evidence="2">The sequence shown here is derived from an EMBL/GenBank/DDBJ whole genome shotgun (WGS) entry which is preliminary data.</text>
</comment>
<dbReference type="HOGENOM" id="CLU_014711_3_1_1"/>
<evidence type="ECO:0000313" key="3">
    <source>
        <dbReference type="Proteomes" id="UP000018721"/>
    </source>
</evidence>
<evidence type="ECO:0000256" key="1">
    <source>
        <dbReference type="SAM" id="Phobius"/>
    </source>
</evidence>
<reference evidence="2 3" key="1">
    <citation type="submission" date="2013-11" db="EMBL/GenBank/DDBJ databases">
        <title>The Genome Sequence of Phytophthora parasitica P1569.</title>
        <authorList>
            <consortium name="The Broad Institute Genomics Platform"/>
            <person name="Russ C."/>
            <person name="Tyler B."/>
            <person name="Panabieres F."/>
            <person name="Shan W."/>
            <person name="Tripathy S."/>
            <person name="Grunwald N."/>
            <person name="Machado M."/>
            <person name="Johnson C.S."/>
            <person name="Arredondo F."/>
            <person name="Hong C."/>
            <person name="Coffey M."/>
            <person name="Young S.K."/>
            <person name="Zeng Q."/>
            <person name="Gargeya S."/>
            <person name="Fitzgerald M."/>
            <person name="Abouelleil A."/>
            <person name="Alvarado L."/>
            <person name="Chapman S.B."/>
            <person name="Gainer-Dewar J."/>
            <person name="Goldberg J."/>
            <person name="Griggs A."/>
            <person name="Gujja S."/>
            <person name="Hansen M."/>
            <person name="Howarth C."/>
            <person name="Imamovic A."/>
            <person name="Ireland A."/>
            <person name="Larimer J."/>
            <person name="McCowan C."/>
            <person name="Murphy C."/>
            <person name="Pearson M."/>
            <person name="Poon T.W."/>
            <person name="Priest M."/>
            <person name="Roberts A."/>
            <person name="Saif S."/>
            <person name="Shea T."/>
            <person name="Sykes S."/>
            <person name="Wortman J."/>
            <person name="Nusbaum C."/>
            <person name="Birren B."/>
        </authorList>
    </citation>
    <scope>NUCLEOTIDE SEQUENCE [LARGE SCALE GENOMIC DNA]</scope>
    <source>
        <strain evidence="2 3">P1569</strain>
    </source>
</reference>
<feature type="transmembrane region" description="Helical" evidence="1">
    <location>
        <begin position="174"/>
        <end position="196"/>
    </location>
</feature>
<feature type="transmembrane region" description="Helical" evidence="1">
    <location>
        <begin position="142"/>
        <end position="162"/>
    </location>
</feature>
<name>V9ET73_PHYNI</name>
<gene>
    <name evidence="2" type="ORF">F443_12764</name>
</gene>
<keyword evidence="3" id="KW-1185">Reference proteome</keyword>
<feature type="transmembrane region" description="Helical" evidence="1">
    <location>
        <begin position="482"/>
        <end position="502"/>
    </location>
</feature>
<dbReference type="OrthoDB" id="120316at2759"/>
<feature type="transmembrane region" description="Helical" evidence="1">
    <location>
        <begin position="84"/>
        <end position="105"/>
    </location>
</feature>